<dbReference type="PANTHER" id="PTHR42715:SF10">
    <property type="entry name" value="BETA-GLUCOSIDASE"/>
    <property type="match status" value="1"/>
</dbReference>
<dbReference type="PANTHER" id="PTHR42715">
    <property type="entry name" value="BETA-GLUCOSIDASE"/>
    <property type="match status" value="1"/>
</dbReference>
<feature type="domain" description="Fibronectin type III-like" evidence="5">
    <location>
        <begin position="632"/>
        <end position="702"/>
    </location>
</feature>
<dbReference type="GO" id="GO:0004553">
    <property type="term" value="F:hydrolase activity, hydrolyzing O-glycosyl compounds"/>
    <property type="evidence" value="ECO:0007669"/>
    <property type="project" value="InterPro"/>
</dbReference>
<dbReference type="SUPFAM" id="SSF52279">
    <property type="entry name" value="Beta-D-glucan exohydrolase, C-terminal domain"/>
    <property type="match status" value="1"/>
</dbReference>
<dbReference type="RefSeq" id="WP_129238207.1">
    <property type="nucleotide sequence ID" value="NZ_CP035464.1"/>
</dbReference>
<dbReference type="Pfam" id="PF00933">
    <property type="entry name" value="Glyco_hydro_3"/>
    <property type="match status" value="1"/>
</dbReference>
<dbReference type="InterPro" id="IPR019800">
    <property type="entry name" value="Glyco_hydro_3_AS"/>
</dbReference>
<dbReference type="SMART" id="SM01217">
    <property type="entry name" value="Fn3_like"/>
    <property type="match status" value="1"/>
</dbReference>
<evidence type="ECO:0000256" key="2">
    <source>
        <dbReference type="ARBA" id="ARBA00022801"/>
    </source>
</evidence>
<dbReference type="InterPro" id="IPR001764">
    <property type="entry name" value="Glyco_hydro_3_N"/>
</dbReference>
<dbReference type="AlphaFoldDB" id="A0A4P6DVT4"/>
<dbReference type="PRINTS" id="PR00133">
    <property type="entry name" value="GLHYDRLASE3"/>
</dbReference>
<dbReference type="InterPro" id="IPR013783">
    <property type="entry name" value="Ig-like_fold"/>
</dbReference>
<gene>
    <name evidence="6" type="ORF">ESN35_10280</name>
</gene>
<dbReference type="InterPro" id="IPR036962">
    <property type="entry name" value="Glyco_hydro_3_N_sf"/>
</dbReference>
<dbReference type="Proteomes" id="UP000293589">
    <property type="component" value="Chromosome"/>
</dbReference>
<accession>A0A4P6DVT4</accession>
<dbReference type="InterPro" id="IPR026891">
    <property type="entry name" value="Fn3-like"/>
</dbReference>
<evidence type="ECO:0000313" key="6">
    <source>
        <dbReference type="EMBL" id="QAY33735.1"/>
    </source>
</evidence>
<dbReference type="InterPro" id="IPR036881">
    <property type="entry name" value="Glyco_hydro_3_C_sf"/>
</dbReference>
<keyword evidence="4" id="KW-0326">Glycosidase</keyword>
<protein>
    <submittedName>
        <fullName evidence="6">Glycosyl hydrolase</fullName>
    </submittedName>
</protein>
<proteinExistence type="inferred from homology"/>
<sequence length="712" mass="77858">MTVITEANTAKARALLAELTLDEKIGMIHAAGLFRTEGVPRLGIPPFRMDDGPMGVRAELHNDSWVPLYNTRDYVTYLPSGSALASTWNPDLAYATGVALGEETRGRGKDVILGPSINIKRSPLCGRNFEYMSEDPVLTAEQAVRYVEGVQESDVAACAKHFAANSQETDRLYVDEAISNRALRELYLPAFEAAVKRAGVLSVMGAYNLVNGVRCCENGWLLDDVLRDEWDFDGFTVSDWSGVKRTKESAEVGLDVEMSVTPDFDDYYFANPLKEAVARGEVSEQDVDRKVFHVLCVMDALHMLPDGDGTRPVRKAGRYATLDYLQTALDVARESVVLLKNDDGLLPLDADRVTRLLVIGANADRVHSNGGGSAEIKALYEKSPLLALCSQLGGNVKVEYVPGYHAEQVVQDVSWQEGSLENSAGSDDADEARDCTLREEAVARARAYSEAGDPIVFVGGLDHEHDLEGRDRTDMTLPYGQDALIEALLDVAPNMIVTFVAGSPVEMPWADRAKAIVWSWYSGSEGATALAEVLTGAVNPSGHLPETFPMTLDDCPAHSIGTFGHEGHVEYTEDIYVGYRYYETKDVPVRFCFGHGLSYTTFEYADLDVRRVDDTVRVACTVTNTGSREGKTVVQAYFGLEGTGEDRPVKELKGFAKVDLVPGESRQVIIDIPEAKALGYWSVGADKWATAWGAAVYVGESVRDIRLTADLD</sequence>
<dbReference type="Gene3D" id="2.60.40.10">
    <property type="entry name" value="Immunoglobulins"/>
    <property type="match status" value="1"/>
</dbReference>
<dbReference type="Gene3D" id="3.20.20.300">
    <property type="entry name" value="Glycoside hydrolase, family 3, N-terminal domain"/>
    <property type="match status" value="1"/>
</dbReference>
<keyword evidence="2 4" id="KW-0378">Hydrolase</keyword>
<dbReference type="InterPro" id="IPR050288">
    <property type="entry name" value="Cellulose_deg_GH3"/>
</dbReference>
<dbReference type="Pfam" id="PF14310">
    <property type="entry name" value="Fn3-like"/>
    <property type="match status" value="1"/>
</dbReference>
<dbReference type="EMBL" id="CP035464">
    <property type="protein sequence ID" value="QAY33735.1"/>
    <property type="molecule type" value="Genomic_DNA"/>
</dbReference>
<organism evidence="6 7">
    <name type="scientific">Bifidobacterium pullorum subsp. gallinarum</name>
    <dbReference type="NCBI Taxonomy" id="78344"/>
    <lineage>
        <taxon>Bacteria</taxon>
        <taxon>Bacillati</taxon>
        <taxon>Actinomycetota</taxon>
        <taxon>Actinomycetes</taxon>
        <taxon>Bifidobacteriales</taxon>
        <taxon>Bifidobacteriaceae</taxon>
        <taxon>Bifidobacterium</taxon>
    </lineage>
</organism>
<dbReference type="Pfam" id="PF01915">
    <property type="entry name" value="Glyco_hydro_3_C"/>
    <property type="match status" value="1"/>
</dbReference>
<name>A0A4P6DVT4_9BIFI</name>
<keyword evidence="3" id="KW-0119">Carbohydrate metabolism</keyword>
<dbReference type="KEGG" id="bgx:ESN35_10280"/>
<dbReference type="SUPFAM" id="SSF51445">
    <property type="entry name" value="(Trans)glycosidases"/>
    <property type="match status" value="1"/>
</dbReference>
<dbReference type="GO" id="GO:0005975">
    <property type="term" value="P:carbohydrate metabolic process"/>
    <property type="evidence" value="ECO:0007669"/>
    <property type="project" value="InterPro"/>
</dbReference>
<evidence type="ECO:0000259" key="5">
    <source>
        <dbReference type="SMART" id="SM01217"/>
    </source>
</evidence>
<dbReference type="Gene3D" id="3.40.50.1700">
    <property type="entry name" value="Glycoside hydrolase family 3 C-terminal domain"/>
    <property type="match status" value="1"/>
</dbReference>
<evidence type="ECO:0000256" key="1">
    <source>
        <dbReference type="ARBA" id="ARBA00005336"/>
    </source>
</evidence>
<reference evidence="6 7" key="1">
    <citation type="submission" date="2019-01" db="EMBL/GenBank/DDBJ databases">
        <title>Complete genome sequence of Bifidobacterium gallinarum CACC 514.</title>
        <authorList>
            <person name="Jung M."/>
        </authorList>
    </citation>
    <scope>NUCLEOTIDE SEQUENCE [LARGE SCALE GENOMIC DNA]</scope>
    <source>
        <strain evidence="6 7">CACC 514</strain>
    </source>
</reference>
<dbReference type="InterPro" id="IPR017853">
    <property type="entry name" value="GH"/>
</dbReference>
<comment type="similarity">
    <text evidence="1 4">Belongs to the glycosyl hydrolase 3 family.</text>
</comment>
<dbReference type="InterPro" id="IPR002772">
    <property type="entry name" value="Glyco_hydro_3_C"/>
</dbReference>
<dbReference type="PROSITE" id="PS00775">
    <property type="entry name" value="GLYCOSYL_HYDROL_F3"/>
    <property type="match status" value="1"/>
</dbReference>
<evidence type="ECO:0000313" key="7">
    <source>
        <dbReference type="Proteomes" id="UP000293589"/>
    </source>
</evidence>
<evidence type="ECO:0000256" key="4">
    <source>
        <dbReference type="RuleBase" id="RU361161"/>
    </source>
</evidence>
<evidence type="ECO:0000256" key="3">
    <source>
        <dbReference type="ARBA" id="ARBA00023277"/>
    </source>
</evidence>